<feature type="signal peptide" evidence="1">
    <location>
        <begin position="1"/>
        <end position="17"/>
    </location>
</feature>
<dbReference type="Proteomes" id="UP000492821">
    <property type="component" value="Unassembled WGS sequence"/>
</dbReference>
<dbReference type="AlphaFoldDB" id="A0A7E4VE15"/>
<organism evidence="2 3">
    <name type="scientific">Panagrellus redivivus</name>
    <name type="common">Microworm</name>
    <dbReference type="NCBI Taxonomy" id="6233"/>
    <lineage>
        <taxon>Eukaryota</taxon>
        <taxon>Metazoa</taxon>
        <taxon>Ecdysozoa</taxon>
        <taxon>Nematoda</taxon>
        <taxon>Chromadorea</taxon>
        <taxon>Rhabditida</taxon>
        <taxon>Tylenchina</taxon>
        <taxon>Panagrolaimomorpha</taxon>
        <taxon>Panagrolaimoidea</taxon>
        <taxon>Panagrolaimidae</taxon>
        <taxon>Panagrellus</taxon>
    </lineage>
</organism>
<feature type="chain" id="PRO_5028985093" evidence="1">
    <location>
        <begin position="18"/>
        <end position="146"/>
    </location>
</feature>
<reference evidence="3" key="2">
    <citation type="submission" date="2020-10" db="UniProtKB">
        <authorList>
            <consortium name="WormBaseParasite"/>
        </authorList>
    </citation>
    <scope>IDENTIFICATION</scope>
</reference>
<keyword evidence="1" id="KW-0732">Signal</keyword>
<proteinExistence type="predicted"/>
<accession>A0A7E4VE15</accession>
<protein>
    <submittedName>
        <fullName evidence="3">Peptidase S1 domain-containing protein</fullName>
    </submittedName>
</protein>
<dbReference type="WBParaSite" id="Pan_g19904.t1">
    <property type="protein sequence ID" value="Pan_g19904.t1"/>
    <property type="gene ID" value="Pan_g19904"/>
</dbReference>
<name>A0A7E4VE15_PANRE</name>
<evidence type="ECO:0000256" key="1">
    <source>
        <dbReference type="SAM" id="SignalP"/>
    </source>
</evidence>
<reference evidence="2" key="1">
    <citation type="journal article" date="2013" name="Genetics">
        <title>The draft genome and transcriptome of Panagrellus redivivus are shaped by the harsh demands of a free-living lifestyle.</title>
        <authorList>
            <person name="Srinivasan J."/>
            <person name="Dillman A.R."/>
            <person name="Macchietto M.G."/>
            <person name="Heikkinen L."/>
            <person name="Lakso M."/>
            <person name="Fracchia K.M."/>
            <person name="Antoshechkin I."/>
            <person name="Mortazavi A."/>
            <person name="Wong G."/>
            <person name="Sternberg P.W."/>
        </authorList>
    </citation>
    <scope>NUCLEOTIDE SEQUENCE [LARGE SCALE GENOMIC DNA]</scope>
    <source>
        <strain evidence="2">MT8872</strain>
    </source>
</reference>
<evidence type="ECO:0000313" key="3">
    <source>
        <dbReference type="WBParaSite" id="Pan_g19904.t1"/>
    </source>
</evidence>
<evidence type="ECO:0000313" key="2">
    <source>
        <dbReference type="Proteomes" id="UP000492821"/>
    </source>
</evidence>
<sequence>MLFLIVALTFLLSDSEAENCVKLKPPFVYAFPGGHLNLEDRLVIHTPIAKDNKWLNVSISDQNNMIVYDYLPYLWLNMSSATEIKIELLNTYGIKIFVNDQFHRTEGHPTDDPAADYWKLMCDIDKPVGPFDICIIRNRGYLTTFP</sequence>
<keyword evidence="2" id="KW-1185">Reference proteome</keyword>